<dbReference type="PRINTS" id="PR01467">
    <property type="entry name" value="ARGREPRESSOR"/>
</dbReference>
<keyword evidence="9" id="KW-0678">Repressor</keyword>
<dbReference type="InterPro" id="IPR036251">
    <property type="entry name" value="Arg_repress_C_sf"/>
</dbReference>
<dbReference type="AlphaFoldDB" id="A0A9D9EDX7"/>
<evidence type="ECO:0000313" key="13">
    <source>
        <dbReference type="Proteomes" id="UP000823637"/>
    </source>
</evidence>
<comment type="caution">
    <text evidence="12">The sequence shown here is derived from an EMBL/GenBank/DDBJ whole genome shotgun (WGS) entry which is preliminary data.</text>
</comment>
<organism evidence="12 13">
    <name type="scientific">Candidatus Enterocola intestinipullorum</name>
    <dbReference type="NCBI Taxonomy" id="2840783"/>
    <lineage>
        <taxon>Bacteria</taxon>
        <taxon>Pseudomonadati</taxon>
        <taxon>Bacteroidota</taxon>
        <taxon>Bacteroidia</taxon>
        <taxon>Bacteroidales</taxon>
        <taxon>Candidatus Enterocola</taxon>
    </lineage>
</organism>
<keyword evidence="6 9" id="KW-0805">Transcription regulation</keyword>
<feature type="domain" description="Arginine repressor DNA-binding" evidence="10">
    <location>
        <begin position="3"/>
        <end position="66"/>
    </location>
</feature>
<dbReference type="Pfam" id="PF01316">
    <property type="entry name" value="Arg_repressor"/>
    <property type="match status" value="1"/>
</dbReference>
<dbReference type="Pfam" id="PF02863">
    <property type="entry name" value="Arg_repressor_C"/>
    <property type="match status" value="1"/>
</dbReference>
<evidence type="ECO:0000256" key="7">
    <source>
        <dbReference type="ARBA" id="ARBA00023125"/>
    </source>
</evidence>
<dbReference type="Gene3D" id="1.10.10.10">
    <property type="entry name" value="Winged helix-like DNA-binding domain superfamily/Winged helix DNA-binding domain"/>
    <property type="match status" value="1"/>
</dbReference>
<dbReference type="PANTHER" id="PTHR34471">
    <property type="entry name" value="ARGININE REPRESSOR"/>
    <property type="match status" value="1"/>
</dbReference>
<dbReference type="PANTHER" id="PTHR34471:SF1">
    <property type="entry name" value="ARGININE REPRESSOR"/>
    <property type="match status" value="1"/>
</dbReference>
<evidence type="ECO:0000256" key="3">
    <source>
        <dbReference type="ARBA" id="ARBA00008316"/>
    </source>
</evidence>
<dbReference type="SUPFAM" id="SSF46785">
    <property type="entry name" value="Winged helix' DNA-binding domain"/>
    <property type="match status" value="1"/>
</dbReference>
<dbReference type="GO" id="GO:0034618">
    <property type="term" value="F:arginine binding"/>
    <property type="evidence" value="ECO:0007669"/>
    <property type="project" value="InterPro"/>
</dbReference>
<proteinExistence type="inferred from homology"/>
<dbReference type="Gene3D" id="3.30.1360.40">
    <property type="match status" value="1"/>
</dbReference>
<dbReference type="GO" id="GO:0003700">
    <property type="term" value="F:DNA-binding transcription factor activity"/>
    <property type="evidence" value="ECO:0007669"/>
    <property type="project" value="UniProtKB-UniRule"/>
</dbReference>
<dbReference type="InterPro" id="IPR001669">
    <property type="entry name" value="Arg_repress"/>
</dbReference>
<gene>
    <name evidence="9" type="primary">argR</name>
    <name evidence="12" type="ORF">IAC32_00435</name>
</gene>
<evidence type="ECO:0000256" key="5">
    <source>
        <dbReference type="ARBA" id="ARBA00022490"/>
    </source>
</evidence>
<reference evidence="12" key="1">
    <citation type="submission" date="2020-10" db="EMBL/GenBank/DDBJ databases">
        <authorList>
            <person name="Gilroy R."/>
        </authorList>
    </citation>
    <scope>NUCLEOTIDE SEQUENCE</scope>
    <source>
        <strain evidence="12">D3-1215</strain>
    </source>
</reference>
<dbReference type="EMBL" id="JADIMR010000005">
    <property type="protein sequence ID" value="MBO8446202.1"/>
    <property type="molecule type" value="Genomic_DNA"/>
</dbReference>
<evidence type="ECO:0000259" key="11">
    <source>
        <dbReference type="Pfam" id="PF02863"/>
    </source>
</evidence>
<evidence type="ECO:0000256" key="6">
    <source>
        <dbReference type="ARBA" id="ARBA00023015"/>
    </source>
</evidence>
<keyword evidence="9" id="KW-0055">Arginine biosynthesis</keyword>
<comment type="subcellular location">
    <subcellularLocation>
        <location evidence="1 9">Cytoplasm</location>
    </subcellularLocation>
</comment>
<sequence>MKNKIERLGLIKRIVAERHIENQDDLLKALSEHDINMTQATLSRDLKALKIVRSVTEDGSYRYVLPGGKNLPEPGFALNFTGDGSLEFSGNLAVMKTRAGYAGAIASEIDRIANHSILGTLAGDDTILIILRENSDRAAVKSLLESLKNEA</sequence>
<comment type="function">
    <text evidence="9">Regulates arginine biosynthesis genes.</text>
</comment>
<dbReference type="SUPFAM" id="SSF55252">
    <property type="entry name" value="C-terminal domain of arginine repressor"/>
    <property type="match status" value="1"/>
</dbReference>
<dbReference type="HAMAP" id="MF_00173">
    <property type="entry name" value="Arg_repressor"/>
    <property type="match status" value="1"/>
</dbReference>
<keyword evidence="9" id="KW-0028">Amino-acid biosynthesis</keyword>
<keyword evidence="7 9" id="KW-0238">DNA-binding</keyword>
<dbReference type="GO" id="GO:0005737">
    <property type="term" value="C:cytoplasm"/>
    <property type="evidence" value="ECO:0007669"/>
    <property type="project" value="UniProtKB-SubCell"/>
</dbReference>
<evidence type="ECO:0000256" key="8">
    <source>
        <dbReference type="ARBA" id="ARBA00023163"/>
    </source>
</evidence>
<evidence type="ECO:0000256" key="2">
    <source>
        <dbReference type="ARBA" id="ARBA00005040"/>
    </source>
</evidence>
<feature type="domain" description="Arginine repressor C-terminal" evidence="11">
    <location>
        <begin position="85"/>
        <end position="144"/>
    </location>
</feature>
<dbReference type="GO" id="GO:0003677">
    <property type="term" value="F:DNA binding"/>
    <property type="evidence" value="ECO:0007669"/>
    <property type="project" value="UniProtKB-KW"/>
</dbReference>
<accession>A0A9D9EDX7</accession>
<name>A0A9D9EDX7_9BACT</name>
<dbReference type="InterPro" id="IPR036388">
    <property type="entry name" value="WH-like_DNA-bd_sf"/>
</dbReference>
<dbReference type="InterPro" id="IPR020899">
    <property type="entry name" value="Arg_repress_C"/>
</dbReference>
<dbReference type="Proteomes" id="UP000823637">
    <property type="component" value="Unassembled WGS sequence"/>
</dbReference>
<dbReference type="GO" id="GO:0051259">
    <property type="term" value="P:protein complex oligomerization"/>
    <property type="evidence" value="ECO:0007669"/>
    <property type="project" value="InterPro"/>
</dbReference>
<evidence type="ECO:0000256" key="4">
    <source>
        <dbReference type="ARBA" id="ARBA00021148"/>
    </source>
</evidence>
<protein>
    <recommendedName>
        <fullName evidence="4 9">Arginine repressor</fullName>
    </recommendedName>
</protein>
<keyword evidence="8 9" id="KW-0804">Transcription</keyword>
<evidence type="ECO:0000313" key="12">
    <source>
        <dbReference type="EMBL" id="MBO8446202.1"/>
    </source>
</evidence>
<keyword evidence="5 9" id="KW-0963">Cytoplasm</keyword>
<comment type="similarity">
    <text evidence="3 9">Belongs to the ArgR family.</text>
</comment>
<reference evidence="12" key="2">
    <citation type="journal article" date="2021" name="PeerJ">
        <title>Extensive microbial diversity within the chicken gut microbiome revealed by metagenomics and culture.</title>
        <authorList>
            <person name="Gilroy R."/>
            <person name="Ravi A."/>
            <person name="Getino M."/>
            <person name="Pursley I."/>
            <person name="Horton D.L."/>
            <person name="Alikhan N.F."/>
            <person name="Baker D."/>
            <person name="Gharbi K."/>
            <person name="Hall N."/>
            <person name="Watson M."/>
            <person name="Adriaenssens E.M."/>
            <person name="Foster-Nyarko E."/>
            <person name="Jarju S."/>
            <person name="Secka A."/>
            <person name="Antonio M."/>
            <person name="Oren A."/>
            <person name="Chaudhuri R.R."/>
            <person name="La Ragione R."/>
            <person name="Hildebrand F."/>
            <person name="Pallen M.J."/>
        </authorList>
    </citation>
    <scope>NUCLEOTIDE SEQUENCE</scope>
    <source>
        <strain evidence="12">D3-1215</strain>
    </source>
</reference>
<dbReference type="GO" id="GO:1900079">
    <property type="term" value="P:regulation of arginine biosynthetic process"/>
    <property type="evidence" value="ECO:0007669"/>
    <property type="project" value="UniProtKB-UniRule"/>
</dbReference>
<comment type="pathway">
    <text evidence="2 9">Amino-acid biosynthesis; L-arginine biosynthesis [regulation].</text>
</comment>
<dbReference type="GO" id="GO:0006526">
    <property type="term" value="P:L-arginine biosynthetic process"/>
    <property type="evidence" value="ECO:0007669"/>
    <property type="project" value="UniProtKB-KW"/>
</dbReference>
<evidence type="ECO:0000256" key="1">
    <source>
        <dbReference type="ARBA" id="ARBA00004496"/>
    </source>
</evidence>
<evidence type="ECO:0000256" key="9">
    <source>
        <dbReference type="HAMAP-Rule" id="MF_00173"/>
    </source>
</evidence>
<dbReference type="InterPro" id="IPR036390">
    <property type="entry name" value="WH_DNA-bd_sf"/>
</dbReference>
<dbReference type="InterPro" id="IPR020900">
    <property type="entry name" value="Arg_repress_DNA-bd"/>
</dbReference>
<evidence type="ECO:0000259" key="10">
    <source>
        <dbReference type="Pfam" id="PF01316"/>
    </source>
</evidence>